<name>H6KZR3_SAPGL</name>
<feature type="domain" description="Peptidoglycan beta-N-acetylmuramidase NamZ N-terminal" evidence="1">
    <location>
        <begin position="55"/>
        <end position="252"/>
    </location>
</feature>
<evidence type="ECO:0000313" key="3">
    <source>
        <dbReference type="EMBL" id="AFC25839.1"/>
    </source>
</evidence>
<evidence type="ECO:0000259" key="1">
    <source>
        <dbReference type="Pfam" id="PF07075"/>
    </source>
</evidence>
<dbReference type="Proteomes" id="UP000007519">
    <property type="component" value="Chromosome"/>
</dbReference>
<dbReference type="Pfam" id="PF20732">
    <property type="entry name" value="NamZ_C"/>
    <property type="match status" value="1"/>
</dbReference>
<proteinExistence type="predicted"/>
<reference evidence="3 4" key="1">
    <citation type="journal article" date="2012" name="Stand. Genomic Sci.">
        <title>Complete genome sequencing and analysis of Saprospira grandis str. Lewin, a predatory marine bacterium.</title>
        <authorList>
            <person name="Saw J.H."/>
            <person name="Yuryev A."/>
            <person name="Kanbe M."/>
            <person name="Hou S."/>
            <person name="Young A.G."/>
            <person name="Aizawa S."/>
            <person name="Alam M."/>
        </authorList>
    </citation>
    <scope>NUCLEOTIDE SEQUENCE [LARGE SCALE GENOMIC DNA]</scope>
    <source>
        <strain evidence="3 4">Lewin</strain>
    </source>
</reference>
<sequence>MRPVYFLFVAICLPIFLFWPPKEAPAQTEVFDNQIKTGAEQMHHYLPFLKGKRLGLLVNHSSTIKETHLVDSLLALGLNVKKIFAPEHGFRGTADRGEKILDAKDPKTGLPIVSLYGKNRKAKAAELADLDLVIFDIQDVGVRFYTYSSSMTYMMEACARAKIPFLVLDRPNPLGHYIDGPILEKEQRSFVGLHPVPIVHGLTLAEYARMINEEFWLSDSLQCDLKYVACLNYRHDKYYELPIKPSPNLPNMRSIYLYPGLCLFEGTQFSVGRGTQKQFQCYGHPAFPSRQYSFKPAPMPGAKSPVQNQQLCWGEDLSLISLDSLQAQKQIPLQYFLKAYEEAPANLKQKFFSQKAFFDKLVGNSWLRNAIQKGENEKQIRARWAKELEEYKVLRQKYLLYP</sequence>
<feature type="domain" description="Peptidoglycan beta-N-acetylmuramidase NamZ C-terminal" evidence="2">
    <location>
        <begin position="256"/>
        <end position="401"/>
    </location>
</feature>
<dbReference type="GO" id="GO:0033922">
    <property type="term" value="F:peptidoglycan beta-N-acetylmuramidase activity"/>
    <property type="evidence" value="ECO:0007669"/>
    <property type="project" value="InterPro"/>
</dbReference>
<dbReference type="Pfam" id="PF07075">
    <property type="entry name" value="NamZ_N"/>
    <property type="match status" value="1"/>
</dbReference>
<dbReference type="InterPro" id="IPR048503">
    <property type="entry name" value="NamZ_C"/>
</dbReference>
<dbReference type="PIRSF" id="PIRSF016719">
    <property type="entry name" value="UCP016719"/>
    <property type="match status" value="1"/>
</dbReference>
<dbReference type="RefSeq" id="WP_015693438.1">
    <property type="nucleotide sequence ID" value="NC_016940.1"/>
</dbReference>
<keyword evidence="4" id="KW-1185">Reference proteome</keyword>
<dbReference type="HOGENOM" id="CLU_033227_0_0_10"/>
<evidence type="ECO:0008006" key="5">
    <source>
        <dbReference type="Google" id="ProtNLM"/>
    </source>
</evidence>
<dbReference type="InterPro" id="IPR008302">
    <property type="entry name" value="NamZ"/>
</dbReference>
<evidence type="ECO:0000313" key="4">
    <source>
        <dbReference type="Proteomes" id="UP000007519"/>
    </source>
</evidence>
<dbReference type="KEGG" id="sgn:SGRA_3111"/>
<dbReference type="OrthoDB" id="9801061at2"/>
<dbReference type="EMBL" id="CP002831">
    <property type="protein sequence ID" value="AFC25839.1"/>
    <property type="molecule type" value="Genomic_DNA"/>
</dbReference>
<dbReference type="STRING" id="984262.SGRA_3111"/>
<accession>H6KZR3</accession>
<dbReference type="PANTHER" id="PTHR42915:SF1">
    <property type="entry name" value="PEPTIDOGLYCAN BETA-N-ACETYLMURAMIDASE NAMZ"/>
    <property type="match status" value="1"/>
</dbReference>
<dbReference type="Gene3D" id="3.90.1150.140">
    <property type="match status" value="1"/>
</dbReference>
<dbReference type="AlphaFoldDB" id="H6KZR3"/>
<evidence type="ECO:0000259" key="2">
    <source>
        <dbReference type="Pfam" id="PF20732"/>
    </source>
</evidence>
<organism evidence="3 4">
    <name type="scientific">Saprospira grandis (strain Lewin)</name>
    <dbReference type="NCBI Taxonomy" id="984262"/>
    <lineage>
        <taxon>Bacteria</taxon>
        <taxon>Pseudomonadati</taxon>
        <taxon>Bacteroidota</taxon>
        <taxon>Saprospiria</taxon>
        <taxon>Saprospirales</taxon>
        <taxon>Saprospiraceae</taxon>
        <taxon>Saprospira</taxon>
    </lineage>
</organism>
<protein>
    <recommendedName>
        <fullName evidence="5">DUF1343 domain-containing protein</fullName>
    </recommendedName>
</protein>
<gene>
    <name evidence="3" type="ordered locus">SGRA_3111</name>
</gene>
<dbReference type="PANTHER" id="PTHR42915">
    <property type="entry name" value="HYPOTHETICAL 460 KDA PROTEIN IN FEUA-SIGW INTERGENIC REGION [PRECURSOR]"/>
    <property type="match status" value="1"/>
</dbReference>
<dbReference type="eggNOG" id="COG3876">
    <property type="taxonomic scope" value="Bacteria"/>
</dbReference>
<dbReference type="InterPro" id="IPR048502">
    <property type="entry name" value="NamZ_N"/>
</dbReference>
<dbReference type="Gene3D" id="3.40.50.12170">
    <property type="entry name" value="Uncharacterised protein PF07075, DUF1343"/>
    <property type="match status" value="1"/>
</dbReference>